<reference evidence="7" key="1">
    <citation type="journal article" date="2017" name="Nat. Commun.">
        <title>The North American bullfrog draft genome provides insight into hormonal regulation of long noncoding RNA.</title>
        <authorList>
            <person name="Hammond S.A."/>
            <person name="Warren R.L."/>
            <person name="Vandervalk B.P."/>
            <person name="Kucuk E."/>
            <person name="Khan H."/>
            <person name="Gibb E.A."/>
            <person name="Pandoh P."/>
            <person name="Kirk H."/>
            <person name="Zhao Y."/>
            <person name="Jones M."/>
            <person name="Mungall A.J."/>
            <person name="Coope R."/>
            <person name="Pleasance S."/>
            <person name="Moore R.A."/>
            <person name="Holt R.A."/>
            <person name="Round J.M."/>
            <person name="Ohora S."/>
            <person name="Walle B.V."/>
            <person name="Veldhoen N."/>
            <person name="Helbing C.C."/>
            <person name="Birol I."/>
        </authorList>
    </citation>
    <scope>NUCLEOTIDE SEQUENCE [LARGE SCALE GENOMIC DNA]</scope>
</reference>
<evidence type="ECO:0000256" key="2">
    <source>
        <dbReference type="ARBA" id="ARBA00009492"/>
    </source>
</evidence>
<dbReference type="InterPro" id="IPR013783">
    <property type="entry name" value="Ig-like_fold"/>
</dbReference>
<dbReference type="InterPro" id="IPR016201">
    <property type="entry name" value="PSI"/>
</dbReference>
<name>A0A2G9RCL7_AQUCT</name>
<dbReference type="GO" id="GO:0030215">
    <property type="term" value="F:semaphorin receptor binding"/>
    <property type="evidence" value="ECO:0007669"/>
    <property type="project" value="InterPro"/>
</dbReference>
<comment type="similarity">
    <text evidence="2">Belongs to the semaphorin family.</text>
</comment>
<dbReference type="GO" id="GO:0030335">
    <property type="term" value="P:positive regulation of cell migration"/>
    <property type="evidence" value="ECO:0007669"/>
    <property type="project" value="TreeGrafter"/>
</dbReference>
<feature type="non-terminal residue" evidence="6">
    <location>
        <position position="1"/>
    </location>
</feature>
<keyword evidence="3" id="KW-0472">Membrane</keyword>
<dbReference type="AlphaFoldDB" id="A0A2G9RCL7"/>
<dbReference type="InterPro" id="IPR002165">
    <property type="entry name" value="Plexin_repeat"/>
</dbReference>
<dbReference type="Gene3D" id="2.60.40.10">
    <property type="entry name" value="Immunoglobulins"/>
    <property type="match status" value="1"/>
</dbReference>
<evidence type="ECO:0000313" key="7">
    <source>
        <dbReference type="Proteomes" id="UP000228934"/>
    </source>
</evidence>
<dbReference type="Gene3D" id="3.30.1680.10">
    <property type="entry name" value="ligand-binding face of the semaphorins, domain 2"/>
    <property type="match status" value="1"/>
</dbReference>
<protein>
    <recommendedName>
        <fullName evidence="5">PSI domain-containing protein</fullName>
    </recommendedName>
</protein>
<feature type="domain" description="PSI" evidence="5">
    <location>
        <begin position="19"/>
        <end position="65"/>
    </location>
</feature>
<dbReference type="EMBL" id="KV948068">
    <property type="protein sequence ID" value="PIO25619.1"/>
    <property type="molecule type" value="Genomic_DNA"/>
</dbReference>
<dbReference type="GO" id="GO:0007411">
    <property type="term" value="P:axon guidance"/>
    <property type="evidence" value="ECO:0007669"/>
    <property type="project" value="TreeGrafter"/>
</dbReference>
<dbReference type="OrthoDB" id="9945363at2759"/>
<keyword evidence="7" id="KW-1185">Reference proteome</keyword>
<comment type="subcellular location">
    <subcellularLocation>
        <location evidence="1">Membrane</location>
    </subcellularLocation>
</comment>
<proteinExistence type="inferred from homology"/>
<accession>A0A2G9RCL7</accession>
<keyword evidence="4" id="KW-0325">Glycoprotein</keyword>
<dbReference type="InterPro" id="IPR027231">
    <property type="entry name" value="Semaphorin"/>
</dbReference>
<evidence type="ECO:0000259" key="5">
    <source>
        <dbReference type="SMART" id="SM00423"/>
    </source>
</evidence>
<evidence type="ECO:0000256" key="3">
    <source>
        <dbReference type="ARBA" id="ARBA00023136"/>
    </source>
</evidence>
<dbReference type="Proteomes" id="UP000228934">
    <property type="component" value="Unassembled WGS sequence"/>
</dbReference>
<evidence type="ECO:0000256" key="1">
    <source>
        <dbReference type="ARBA" id="ARBA00004370"/>
    </source>
</evidence>
<dbReference type="Pfam" id="PF01437">
    <property type="entry name" value="PSI"/>
    <property type="match status" value="1"/>
</dbReference>
<dbReference type="GO" id="GO:0005886">
    <property type="term" value="C:plasma membrane"/>
    <property type="evidence" value="ECO:0007669"/>
    <property type="project" value="TreeGrafter"/>
</dbReference>
<dbReference type="GO" id="GO:0001755">
    <property type="term" value="P:neural crest cell migration"/>
    <property type="evidence" value="ECO:0007669"/>
    <property type="project" value="TreeGrafter"/>
</dbReference>
<organism evidence="6 7">
    <name type="scientific">Aquarana catesbeiana</name>
    <name type="common">American bullfrog</name>
    <name type="synonym">Rana catesbeiana</name>
    <dbReference type="NCBI Taxonomy" id="8400"/>
    <lineage>
        <taxon>Eukaryota</taxon>
        <taxon>Metazoa</taxon>
        <taxon>Chordata</taxon>
        <taxon>Craniata</taxon>
        <taxon>Vertebrata</taxon>
        <taxon>Euteleostomi</taxon>
        <taxon>Amphibia</taxon>
        <taxon>Batrachia</taxon>
        <taxon>Anura</taxon>
        <taxon>Neobatrachia</taxon>
        <taxon>Ranoidea</taxon>
        <taxon>Ranidae</taxon>
        <taxon>Aquarana</taxon>
    </lineage>
</organism>
<dbReference type="GO" id="GO:0045499">
    <property type="term" value="F:chemorepellent activity"/>
    <property type="evidence" value="ECO:0007669"/>
    <property type="project" value="TreeGrafter"/>
</dbReference>
<dbReference type="GO" id="GO:0071526">
    <property type="term" value="P:semaphorin-plexin signaling pathway"/>
    <property type="evidence" value="ECO:0007669"/>
    <property type="project" value="TreeGrafter"/>
</dbReference>
<evidence type="ECO:0000256" key="4">
    <source>
        <dbReference type="ARBA" id="ARBA00023180"/>
    </source>
</evidence>
<dbReference type="PANTHER" id="PTHR11036">
    <property type="entry name" value="SEMAPHORIN"/>
    <property type="match status" value="1"/>
</dbReference>
<gene>
    <name evidence="6" type="ORF">AB205_0192330</name>
</gene>
<dbReference type="SUPFAM" id="SSF103575">
    <property type="entry name" value="Plexin repeat"/>
    <property type="match status" value="1"/>
</dbReference>
<sequence length="190" mass="21823">QRVLYVGSAYEFSKIRLDDCRAYNKSCTDCVLSKDPYCGWYGGECQSILNNRTNSFPNLTLDDCELKSETLPQKGSLSPRPKENKVLPRSVYYVTCPAESKQATYWWTYGDNLKESCTPQNGKCDLLFDNIKAPGEYRCMEEEGAKQRMVTEYKFTVENSSWRMRNSWLVALVIPVCITLYSHMTPPARS</sequence>
<dbReference type="PANTHER" id="PTHR11036:SF127">
    <property type="entry name" value="SEMAPHORIN-1A"/>
    <property type="match status" value="1"/>
</dbReference>
<dbReference type="SMART" id="SM00423">
    <property type="entry name" value="PSI"/>
    <property type="match status" value="1"/>
</dbReference>
<evidence type="ECO:0000313" key="6">
    <source>
        <dbReference type="EMBL" id="PIO25619.1"/>
    </source>
</evidence>